<dbReference type="KEGG" id="paca:ID47_12025"/>
<dbReference type="InterPro" id="IPR013094">
    <property type="entry name" value="AB_hydrolase_3"/>
</dbReference>
<evidence type="ECO:0000313" key="6">
    <source>
        <dbReference type="Proteomes" id="UP000028926"/>
    </source>
</evidence>
<dbReference type="PROSITE" id="PS01174">
    <property type="entry name" value="LIPASE_GDXG_SER"/>
    <property type="match status" value="1"/>
</dbReference>
<dbReference type="GO" id="GO:0016787">
    <property type="term" value="F:hydrolase activity"/>
    <property type="evidence" value="ECO:0007669"/>
    <property type="project" value="UniProtKB-KW"/>
</dbReference>
<dbReference type="Proteomes" id="UP000028926">
    <property type="component" value="Plasmid unnamed"/>
</dbReference>
<evidence type="ECO:0000256" key="2">
    <source>
        <dbReference type="ARBA" id="ARBA00022801"/>
    </source>
</evidence>
<dbReference type="InterPro" id="IPR033140">
    <property type="entry name" value="Lipase_GDXG_put_SER_AS"/>
</dbReference>
<keyword evidence="6" id="KW-1185">Reference proteome</keyword>
<evidence type="ECO:0000256" key="3">
    <source>
        <dbReference type="PROSITE-ProRule" id="PRU10038"/>
    </source>
</evidence>
<dbReference type="Pfam" id="PF07859">
    <property type="entry name" value="Abhydrolase_3"/>
    <property type="match status" value="1"/>
</dbReference>
<accession>A0A077AXI1</accession>
<keyword evidence="5" id="KW-0614">Plasmid</keyword>
<proteinExistence type="inferred from homology"/>
<evidence type="ECO:0000256" key="1">
    <source>
        <dbReference type="ARBA" id="ARBA00010515"/>
    </source>
</evidence>
<evidence type="ECO:0000313" key="5">
    <source>
        <dbReference type="EMBL" id="AIK97306.1"/>
    </source>
</evidence>
<dbReference type="eggNOG" id="COG0657">
    <property type="taxonomic scope" value="Bacteria"/>
</dbReference>
<reference evidence="5 6" key="1">
    <citation type="submission" date="2014-07" db="EMBL/GenBank/DDBJ databases">
        <title>Comparative genomic insights into amoeba endosymbionts belonging to the families of Holosporaceae and Candidatus Midichloriaceae within Rickettsiales.</title>
        <authorList>
            <person name="Wang Z."/>
            <person name="Wu M."/>
        </authorList>
    </citation>
    <scope>NUCLEOTIDE SEQUENCE [LARGE SCALE GENOMIC DNA]</scope>
    <source>
        <strain evidence="5">PRA3</strain>
        <plasmid evidence="5">unnamed</plasmid>
    </source>
</reference>
<dbReference type="SUPFAM" id="SSF53474">
    <property type="entry name" value="alpha/beta-Hydrolases"/>
    <property type="match status" value="1"/>
</dbReference>
<gene>
    <name evidence="5" type="ORF">ID47_12025</name>
</gene>
<dbReference type="PANTHER" id="PTHR48081">
    <property type="entry name" value="AB HYDROLASE SUPERFAMILY PROTEIN C4A8.06C"/>
    <property type="match status" value="1"/>
</dbReference>
<dbReference type="OrthoDB" id="9806180at2"/>
<feature type="domain" description="Alpha/beta hydrolase fold-3" evidence="4">
    <location>
        <begin position="84"/>
        <end position="281"/>
    </location>
</feature>
<dbReference type="Gene3D" id="3.40.50.1820">
    <property type="entry name" value="alpha/beta hydrolase"/>
    <property type="match status" value="1"/>
</dbReference>
<dbReference type="AlphaFoldDB" id="A0A077AXI1"/>
<dbReference type="InterPro" id="IPR050300">
    <property type="entry name" value="GDXG_lipolytic_enzyme"/>
</dbReference>
<name>A0A077AXI1_9PROT</name>
<feature type="active site" evidence="3">
    <location>
        <position position="157"/>
    </location>
</feature>
<dbReference type="InterPro" id="IPR029058">
    <property type="entry name" value="AB_hydrolase_fold"/>
</dbReference>
<organism evidence="5 6">
    <name type="scientific">Candidatus Odyssella acanthamoebae</name>
    <dbReference type="NCBI Taxonomy" id="91604"/>
    <lineage>
        <taxon>Bacteria</taxon>
        <taxon>Pseudomonadati</taxon>
        <taxon>Pseudomonadota</taxon>
        <taxon>Alphaproteobacteria</taxon>
        <taxon>Holosporales</taxon>
        <taxon>Candidatus Paracaedibacteraceae</taxon>
        <taxon>Candidatus Odyssella</taxon>
    </lineage>
</organism>
<evidence type="ECO:0000259" key="4">
    <source>
        <dbReference type="Pfam" id="PF07859"/>
    </source>
</evidence>
<keyword evidence="2" id="KW-0378">Hydrolase</keyword>
<protein>
    <recommendedName>
        <fullName evidence="4">Alpha/beta hydrolase fold-3 domain-containing protein</fullName>
    </recommendedName>
</protein>
<sequence length="321" mass="36188">MGKYWTIEKNLPVMTKFKEFIFLLFRMAKKIKRPVAYLRFIDKTLMLWNRFIRLPAGFVVYKYCIQNVTVESVQLKNLSSDTKIIYVHGGAFIIGLNNIYRKFACLLSRKCQADVILIDYNLAPTSSFPRAMQQVLVVYQEILKTTPPSQIIIAGDSAGGNLAMAMLLLAKESSIPMPACAVILSGWLDLTLENAAKKAEDDLLITMKHLIEVRDSYLQYTVAPNHYLASPIYGNIKGLPPLFMHAGEEEILLNDTVSFVKKAESENIKVQFEIGQDMLHVHPILFPSDNCSLDVINKIATFISHNISSQKKAPLEGKIKS</sequence>
<dbReference type="EMBL" id="CP008942">
    <property type="protein sequence ID" value="AIK97306.1"/>
    <property type="molecule type" value="Genomic_DNA"/>
</dbReference>
<dbReference type="HOGENOM" id="CLU_012494_13_1_5"/>
<geneLocation type="plasmid" evidence="5">
    <name>unnamed</name>
</geneLocation>
<dbReference type="PANTHER" id="PTHR48081:SF8">
    <property type="entry name" value="ALPHA_BETA HYDROLASE FOLD-3 DOMAIN-CONTAINING PROTEIN-RELATED"/>
    <property type="match status" value="1"/>
</dbReference>
<comment type="similarity">
    <text evidence="1">Belongs to the 'GDXG' lipolytic enzyme family.</text>
</comment>